<dbReference type="PROSITE" id="PS51257">
    <property type="entry name" value="PROKAR_LIPOPROTEIN"/>
    <property type="match status" value="1"/>
</dbReference>
<proteinExistence type="predicted"/>
<dbReference type="InterPro" id="IPR006311">
    <property type="entry name" value="TAT_signal"/>
</dbReference>
<dbReference type="RefSeq" id="WP_253756474.1">
    <property type="nucleotide sequence ID" value="NZ_JAMZDZ010000001.1"/>
</dbReference>
<protein>
    <submittedName>
        <fullName evidence="2">YncE family protein</fullName>
    </submittedName>
</protein>
<keyword evidence="3" id="KW-1185">Reference proteome</keyword>
<feature type="chain" id="PRO_5046163220" evidence="1">
    <location>
        <begin position="22"/>
        <end position="402"/>
    </location>
</feature>
<evidence type="ECO:0000256" key="1">
    <source>
        <dbReference type="SAM" id="SignalP"/>
    </source>
</evidence>
<evidence type="ECO:0000313" key="3">
    <source>
        <dbReference type="Proteomes" id="UP001595816"/>
    </source>
</evidence>
<dbReference type="EMBL" id="JBHSAY010000021">
    <property type="protein sequence ID" value="MFC4135359.1"/>
    <property type="molecule type" value="Genomic_DNA"/>
</dbReference>
<name>A0ABV8LZW5_9ACTN</name>
<dbReference type="InterPro" id="IPR015943">
    <property type="entry name" value="WD40/YVTN_repeat-like_dom_sf"/>
</dbReference>
<feature type="signal peptide" evidence="1">
    <location>
        <begin position="1"/>
        <end position="21"/>
    </location>
</feature>
<reference evidence="3" key="1">
    <citation type="journal article" date="2019" name="Int. J. Syst. Evol. Microbiol.">
        <title>The Global Catalogue of Microorganisms (GCM) 10K type strain sequencing project: providing services to taxonomists for standard genome sequencing and annotation.</title>
        <authorList>
            <consortium name="The Broad Institute Genomics Platform"/>
            <consortium name="The Broad Institute Genome Sequencing Center for Infectious Disease"/>
            <person name="Wu L."/>
            <person name="Ma J."/>
        </authorList>
    </citation>
    <scope>NUCLEOTIDE SEQUENCE [LARGE SCALE GENOMIC DNA]</scope>
    <source>
        <strain evidence="3">CGMCC 4.7289</strain>
    </source>
</reference>
<gene>
    <name evidence="2" type="ORF">ACFOZ4_32510</name>
</gene>
<dbReference type="Gene3D" id="2.130.10.10">
    <property type="entry name" value="YVTN repeat-like/Quinoprotein amine dehydrogenase"/>
    <property type="match status" value="1"/>
</dbReference>
<keyword evidence="1" id="KW-0732">Signal</keyword>
<dbReference type="Proteomes" id="UP001595816">
    <property type="component" value="Unassembled WGS sequence"/>
</dbReference>
<accession>A0ABV8LZW5</accession>
<dbReference type="InterPro" id="IPR011044">
    <property type="entry name" value="Quino_amine_DH_bsu"/>
</dbReference>
<organism evidence="2 3">
    <name type="scientific">Hamadaea flava</name>
    <dbReference type="NCBI Taxonomy" id="1742688"/>
    <lineage>
        <taxon>Bacteria</taxon>
        <taxon>Bacillati</taxon>
        <taxon>Actinomycetota</taxon>
        <taxon>Actinomycetes</taxon>
        <taxon>Micromonosporales</taxon>
        <taxon>Micromonosporaceae</taxon>
        <taxon>Hamadaea</taxon>
    </lineage>
</organism>
<dbReference type="SUPFAM" id="SSF50969">
    <property type="entry name" value="YVTN repeat-like/Quinoprotein amine dehydrogenase"/>
    <property type="match status" value="1"/>
</dbReference>
<sequence length="402" mass="42397">MTTRRNLLMLAGAAVAASATAACQAADDAEPAAVRVPDVLVVKTRDGLAVARDGGLTPGRTGALSATGSTLCLATAADKTTQLDFTTTLAGTRLGGYPIDGRWTPRVVHADGSLVALAAPEGDPLKPQARAKTTIVIADSKQIRQRITVPGVIEPDAFTADRQGLFVLEWLPATAPDHYRVRRLDLATRKLEPLWTRDKVPVPAGAEEEMRGEGRTAVASPTGRVLYTLYTHQPGHQHTRDLLSGRPGNVHAFVHTLETEQNWAYCVDLPDPFGHSASTAYSIALSADGSLLFVVDLAAGALARISTETLKVLDVVKVGSDTGSAYAAASDKLLYLGGDHGVQVLDQAGQPVEKWTTPAVRGLAVSRDHQRVYLARDGAVTWRGSTSGEAALPGLTGLIRVA</sequence>
<comment type="caution">
    <text evidence="2">The sequence shown here is derived from an EMBL/GenBank/DDBJ whole genome shotgun (WGS) entry which is preliminary data.</text>
</comment>
<evidence type="ECO:0000313" key="2">
    <source>
        <dbReference type="EMBL" id="MFC4135359.1"/>
    </source>
</evidence>
<dbReference type="PROSITE" id="PS51318">
    <property type="entry name" value="TAT"/>
    <property type="match status" value="1"/>
</dbReference>